<comment type="subcellular location">
    <subcellularLocation>
        <location evidence="4">Cytoplasm</location>
    </subcellularLocation>
</comment>
<comment type="function">
    <text evidence="4">Functions in the N-end rule pathway of protein degradation where it conjugates Leu, Phe and, less efficiently, Met from aminoacyl-tRNAs to the N-termini of proteins containing an N-terminal arginine or lysine.</text>
</comment>
<dbReference type="HAMAP" id="MF_00688">
    <property type="entry name" value="Leu_Phe_trans"/>
    <property type="match status" value="1"/>
</dbReference>
<keyword evidence="2 4" id="KW-0808">Transferase</keyword>
<evidence type="ECO:0000313" key="5">
    <source>
        <dbReference type="EMBL" id="AQT42818.1"/>
    </source>
</evidence>
<dbReference type="InterPro" id="IPR004616">
    <property type="entry name" value="Leu/Phe-tRNA_Trfase"/>
</dbReference>
<dbReference type="SUPFAM" id="SSF55729">
    <property type="entry name" value="Acyl-CoA N-acyltransferases (Nat)"/>
    <property type="match status" value="1"/>
</dbReference>
<dbReference type="KEGG" id="bapa:BBC0178_013520"/>
<evidence type="ECO:0000256" key="3">
    <source>
        <dbReference type="ARBA" id="ARBA00023315"/>
    </source>
</evidence>
<sequence>MSEKEKDKLTPALLLSAYAQGIFPMSDDAEDPDIYWIRPERRGIIPLDNFHIPKSLKKTIKKEPFKIVIDSDFEGVISGCAESKPGRETTWINHPIRKAYGELFELGFCHTVEAWQNEKLVGGLYGLALGQAFFGESMFSRVTDASKICLVALVDHLKSHNFILLDTQFTTPHLEHFGAIEITRQDYETRLKKALSGHAEF</sequence>
<protein>
    <recommendedName>
        <fullName evidence="4">Leucyl/phenylalanyl-tRNA--protein transferase</fullName>
        <ecNumber evidence="4">2.3.2.6</ecNumber>
    </recommendedName>
    <alternativeName>
        <fullName evidence="4">L/F-transferase</fullName>
    </alternativeName>
    <alternativeName>
        <fullName evidence="4">Leucyltransferase</fullName>
    </alternativeName>
    <alternativeName>
        <fullName evidence="4">Phenyalanyltransferase</fullName>
    </alternativeName>
</protein>
<dbReference type="InterPro" id="IPR042221">
    <property type="entry name" value="Leu/Phe-tRNA_Trfase_N"/>
</dbReference>
<comment type="catalytic activity">
    <reaction evidence="4">
        <text>L-phenylalanyl-tRNA(Phe) + an N-terminal L-alpha-aminoacyl-[protein] = an N-terminal L-phenylalanyl-L-alpha-aminoacyl-[protein] + tRNA(Phe)</text>
        <dbReference type="Rhea" id="RHEA:43632"/>
        <dbReference type="Rhea" id="RHEA-COMP:9668"/>
        <dbReference type="Rhea" id="RHEA-COMP:9699"/>
        <dbReference type="Rhea" id="RHEA-COMP:10636"/>
        <dbReference type="Rhea" id="RHEA-COMP:10637"/>
        <dbReference type="ChEBI" id="CHEBI:78442"/>
        <dbReference type="ChEBI" id="CHEBI:78531"/>
        <dbReference type="ChEBI" id="CHEBI:78597"/>
        <dbReference type="ChEBI" id="CHEBI:83561"/>
        <dbReference type="EC" id="2.3.2.6"/>
    </reaction>
</comment>
<dbReference type="PANTHER" id="PTHR30098:SF2">
    <property type="entry name" value="LEUCYL_PHENYLALANYL-TRNA--PROTEIN TRANSFERASE"/>
    <property type="match status" value="1"/>
</dbReference>
<comment type="similarity">
    <text evidence="4">Belongs to the L/F-transferase family.</text>
</comment>
<dbReference type="PANTHER" id="PTHR30098">
    <property type="entry name" value="LEUCYL/PHENYLALANYL-TRNA--PROTEIN TRANSFERASE"/>
    <property type="match status" value="1"/>
</dbReference>
<gene>
    <name evidence="4" type="primary">aat</name>
    <name evidence="5" type="ORF">BBC0178_013520</name>
</gene>
<dbReference type="InterPro" id="IPR042203">
    <property type="entry name" value="Leu/Phe-tRNA_Trfase_C"/>
</dbReference>
<dbReference type="NCBIfam" id="TIGR00667">
    <property type="entry name" value="aat"/>
    <property type="match status" value="1"/>
</dbReference>
<dbReference type="EMBL" id="CP015820">
    <property type="protein sequence ID" value="AQT42818.1"/>
    <property type="molecule type" value="Genomic_DNA"/>
</dbReference>
<keyword evidence="6" id="KW-1185">Reference proteome</keyword>
<evidence type="ECO:0000313" key="6">
    <source>
        <dbReference type="Proteomes" id="UP000189660"/>
    </source>
</evidence>
<dbReference type="Pfam" id="PF03588">
    <property type="entry name" value="Leu_Phe_trans"/>
    <property type="match status" value="1"/>
</dbReference>
<dbReference type="Proteomes" id="UP000189660">
    <property type="component" value="Chromosome"/>
</dbReference>
<dbReference type="Gene3D" id="3.30.70.3550">
    <property type="entry name" value="Leucyl/phenylalanyl-tRNA-protein transferase, N-terminal domain"/>
    <property type="match status" value="1"/>
</dbReference>
<keyword evidence="1 4" id="KW-0963">Cytoplasm</keyword>
<organism evidence="5 6">
    <name type="scientific">Bartonella apihabitans</name>
    <dbReference type="NCBI Taxonomy" id="2750929"/>
    <lineage>
        <taxon>Bacteria</taxon>
        <taxon>Pseudomonadati</taxon>
        <taxon>Pseudomonadota</taxon>
        <taxon>Alphaproteobacteria</taxon>
        <taxon>Hyphomicrobiales</taxon>
        <taxon>Bartonellaceae</taxon>
        <taxon>Bartonella</taxon>
    </lineage>
</organism>
<dbReference type="GO" id="GO:0030163">
    <property type="term" value="P:protein catabolic process"/>
    <property type="evidence" value="ECO:0007669"/>
    <property type="project" value="UniProtKB-UniRule"/>
</dbReference>
<evidence type="ECO:0000256" key="2">
    <source>
        <dbReference type="ARBA" id="ARBA00022679"/>
    </source>
</evidence>
<name>A0A1U9MBX4_9HYPH</name>
<dbReference type="GO" id="GO:0005737">
    <property type="term" value="C:cytoplasm"/>
    <property type="evidence" value="ECO:0007669"/>
    <property type="project" value="UniProtKB-SubCell"/>
</dbReference>
<dbReference type="OrthoDB" id="9790282at2"/>
<dbReference type="InterPro" id="IPR016181">
    <property type="entry name" value="Acyl_CoA_acyltransferase"/>
</dbReference>
<comment type="catalytic activity">
    <reaction evidence="4">
        <text>N-terminal L-lysyl-[protein] + L-leucyl-tRNA(Leu) = N-terminal L-leucyl-L-lysyl-[protein] + tRNA(Leu) + H(+)</text>
        <dbReference type="Rhea" id="RHEA:12340"/>
        <dbReference type="Rhea" id="RHEA-COMP:9613"/>
        <dbReference type="Rhea" id="RHEA-COMP:9622"/>
        <dbReference type="Rhea" id="RHEA-COMP:12670"/>
        <dbReference type="Rhea" id="RHEA-COMP:12671"/>
        <dbReference type="ChEBI" id="CHEBI:15378"/>
        <dbReference type="ChEBI" id="CHEBI:65249"/>
        <dbReference type="ChEBI" id="CHEBI:78442"/>
        <dbReference type="ChEBI" id="CHEBI:78494"/>
        <dbReference type="ChEBI" id="CHEBI:133043"/>
        <dbReference type="EC" id="2.3.2.6"/>
    </reaction>
</comment>
<dbReference type="Gene3D" id="3.40.630.70">
    <property type="entry name" value="Leucyl/phenylalanyl-tRNA-protein transferase, C-terminal domain"/>
    <property type="match status" value="1"/>
</dbReference>
<dbReference type="EC" id="2.3.2.6" evidence="4"/>
<dbReference type="GO" id="GO:0008914">
    <property type="term" value="F:leucyl-tRNA--protein transferase activity"/>
    <property type="evidence" value="ECO:0007669"/>
    <property type="project" value="UniProtKB-UniRule"/>
</dbReference>
<keyword evidence="3 4" id="KW-0012">Acyltransferase</keyword>
<reference evidence="5 6" key="1">
    <citation type="submission" date="2016-11" db="EMBL/GenBank/DDBJ databases">
        <title>Comparative genomics of Bartonella apis.</title>
        <authorList>
            <person name="Engel P."/>
        </authorList>
    </citation>
    <scope>NUCLEOTIDE SEQUENCE [LARGE SCALE GENOMIC DNA]</scope>
    <source>
        <strain evidence="5 6">BBC0178</strain>
    </source>
</reference>
<accession>A0A1U9MBX4</accession>
<evidence type="ECO:0000256" key="1">
    <source>
        <dbReference type="ARBA" id="ARBA00022490"/>
    </source>
</evidence>
<dbReference type="AlphaFoldDB" id="A0A1U9MBX4"/>
<comment type="catalytic activity">
    <reaction evidence="4">
        <text>N-terminal L-arginyl-[protein] + L-leucyl-tRNA(Leu) = N-terminal L-leucyl-L-arginyl-[protein] + tRNA(Leu) + H(+)</text>
        <dbReference type="Rhea" id="RHEA:50416"/>
        <dbReference type="Rhea" id="RHEA-COMP:9613"/>
        <dbReference type="Rhea" id="RHEA-COMP:9622"/>
        <dbReference type="Rhea" id="RHEA-COMP:12672"/>
        <dbReference type="Rhea" id="RHEA-COMP:12673"/>
        <dbReference type="ChEBI" id="CHEBI:15378"/>
        <dbReference type="ChEBI" id="CHEBI:64719"/>
        <dbReference type="ChEBI" id="CHEBI:78442"/>
        <dbReference type="ChEBI" id="CHEBI:78494"/>
        <dbReference type="ChEBI" id="CHEBI:133044"/>
        <dbReference type="EC" id="2.3.2.6"/>
    </reaction>
</comment>
<evidence type="ECO:0000256" key="4">
    <source>
        <dbReference type="HAMAP-Rule" id="MF_00688"/>
    </source>
</evidence>
<dbReference type="FunFam" id="3.40.630.70:FF:000001">
    <property type="entry name" value="Leucyl/phenylalanyl-tRNA--protein transferase"/>
    <property type="match status" value="1"/>
</dbReference>
<proteinExistence type="inferred from homology"/>